<dbReference type="EMBL" id="KZ107838">
    <property type="protein sequence ID" value="OSS55013.1"/>
    <property type="molecule type" value="Genomic_DNA"/>
</dbReference>
<feature type="compositionally biased region" description="Polar residues" evidence="1">
    <location>
        <begin position="354"/>
        <end position="373"/>
    </location>
</feature>
<keyword evidence="3" id="KW-1185">Reference proteome</keyword>
<protein>
    <submittedName>
        <fullName evidence="2">Uncharacterized protein</fullName>
    </submittedName>
</protein>
<dbReference type="Proteomes" id="UP000193240">
    <property type="component" value="Unassembled WGS sequence"/>
</dbReference>
<dbReference type="OMA" id="EMWSRCK"/>
<evidence type="ECO:0000256" key="1">
    <source>
        <dbReference type="SAM" id="MobiDB-lite"/>
    </source>
</evidence>
<feature type="compositionally biased region" description="Basic and acidic residues" evidence="1">
    <location>
        <begin position="226"/>
        <end position="244"/>
    </location>
</feature>
<feature type="region of interest" description="Disordered" evidence="1">
    <location>
        <begin position="226"/>
        <end position="399"/>
    </location>
</feature>
<sequence length="469" mass="50125">MATLAAHDQENAVRSLQVGPGGKPLKLFGETPANKAPKTPFKLQLNDENNFTRGGKQDGKGSLFLTTQKGGKLDASAFVTPAGPRSRAPLVAKTTNAKGRAFQTPAPLGSSAKTLKASPRLRRPKVKVHQPEVEPESEDDVPDIEYMPPKEVPLLDDMDDYIPRDWDFSVLSGEKAMRGITGAYHNPVEDDGRTKGQREFEEGLERDRKKRDEEFDRVFAAQMAKDDAESKRYLGITEPKKEVTKPTGKPSSSVRPATGPSTLRARSAATALATADRPTPRFGASSATVKTRVPTGLVSGRKTPNAPVETTAARHASAAVSSKSTIGYAQGRAVRSTSGMRPPLSNVTKPVGPNFSSTRRPGTITPSFGSSHQRSASAAPTSRAARPFSRSSSMSTSTTLVASPTMDLFAETAESAERELELLALQDDMGDDEAWMTSFTNQLNGGGGCGADALDEDLEGFQLQLPEGI</sequence>
<feature type="region of interest" description="Disordered" evidence="1">
    <location>
        <begin position="1"/>
        <end position="62"/>
    </location>
</feature>
<name>A0A1Y2MFV2_EPING</name>
<feature type="region of interest" description="Disordered" evidence="1">
    <location>
        <begin position="182"/>
        <end position="212"/>
    </location>
</feature>
<organism evidence="2 3">
    <name type="scientific">Epicoccum nigrum</name>
    <name type="common">Soil fungus</name>
    <name type="synonym">Epicoccum purpurascens</name>
    <dbReference type="NCBI Taxonomy" id="105696"/>
    <lineage>
        <taxon>Eukaryota</taxon>
        <taxon>Fungi</taxon>
        <taxon>Dikarya</taxon>
        <taxon>Ascomycota</taxon>
        <taxon>Pezizomycotina</taxon>
        <taxon>Dothideomycetes</taxon>
        <taxon>Pleosporomycetidae</taxon>
        <taxon>Pleosporales</taxon>
        <taxon>Pleosporineae</taxon>
        <taxon>Didymellaceae</taxon>
        <taxon>Epicoccum</taxon>
    </lineage>
</organism>
<accession>A0A1Y2MFV2</accession>
<feature type="compositionally biased region" description="Acidic residues" evidence="1">
    <location>
        <begin position="133"/>
        <end position="143"/>
    </location>
</feature>
<gene>
    <name evidence="2" type="ORF">B5807_01466</name>
</gene>
<dbReference type="AlphaFoldDB" id="A0A1Y2MFV2"/>
<proteinExistence type="predicted"/>
<feature type="compositionally biased region" description="Basic residues" evidence="1">
    <location>
        <begin position="119"/>
        <end position="128"/>
    </location>
</feature>
<feature type="compositionally biased region" description="Basic and acidic residues" evidence="1">
    <location>
        <begin position="187"/>
        <end position="212"/>
    </location>
</feature>
<dbReference type="InParanoid" id="A0A1Y2MFV2"/>
<feature type="compositionally biased region" description="Low complexity" evidence="1">
    <location>
        <begin position="374"/>
        <end position="399"/>
    </location>
</feature>
<evidence type="ECO:0000313" key="3">
    <source>
        <dbReference type="Proteomes" id="UP000193240"/>
    </source>
</evidence>
<reference evidence="2 3" key="1">
    <citation type="journal article" date="2017" name="Genome Announc.">
        <title>Genome sequence of the saprophytic ascomycete Epicoccum nigrum ICMP 19927 strain isolated from New Zealand.</title>
        <authorList>
            <person name="Fokin M."/>
            <person name="Fleetwood D."/>
            <person name="Weir B.S."/>
            <person name="Villas-Boas S.G."/>
        </authorList>
    </citation>
    <scope>NUCLEOTIDE SEQUENCE [LARGE SCALE GENOMIC DNA]</scope>
    <source>
        <strain evidence="2 3">ICMP 19927</strain>
    </source>
</reference>
<feature type="region of interest" description="Disordered" evidence="1">
    <location>
        <begin position="75"/>
        <end position="158"/>
    </location>
</feature>
<evidence type="ECO:0000313" key="2">
    <source>
        <dbReference type="EMBL" id="OSS55013.1"/>
    </source>
</evidence>
<feature type="compositionally biased region" description="Low complexity" evidence="1">
    <location>
        <begin position="261"/>
        <end position="281"/>
    </location>
</feature>